<dbReference type="eggNOG" id="COG4485">
    <property type="taxonomic scope" value="Bacteria"/>
</dbReference>
<feature type="transmembrane region" description="Helical" evidence="1">
    <location>
        <begin position="12"/>
        <end position="35"/>
    </location>
</feature>
<keyword evidence="1" id="KW-0812">Transmembrane</keyword>
<feature type="transmembrane region" description="Helical" evidence="1">
    <location>
        <begin position="108"/>
        <end position="128"/>
    </location>
</feature>
<sequence length="593" mass="66167">MRRRFAQYRQTGAYRDGQAVLGFVVIALLFALPILNQNRMVLGVDAFFHLHRFYDAAMQLKTGQFNYFVSLFGFNQSGRIVNAVYGPWFAYLNGLLLLLAGSWVRWQFWSNFIIAFGGLLAGYLAFRWARVRRLYSVAGSMIMVGSLPGLSWFANQAFMNVGAMFIALAVGIGIRMLQQPDRPINPWQMGAVMALGIQVHMLSTLFMLLVLVWFALPAVFRAKRPVVMVLNGLLAAGLALLLSVNVWMPFLHVNMGNRLLRPFIELRGDIPADTLGFTWDGSHNLSLIAMALIVIAVAALVLRNQCQPRLDFTTQWTLLGGVLLVVAGSQLLPWRMIMKDADNWLSTFQFALRFGIPGLILIVFGLLLWLQQQPIAASSGMQVATLATGVLAMGMLFTPMTDKMATQSGLKTVVGLTAYTRPKLTVKQLVADERRTDLSRLILDGTQNYPDYLPISKKTALSLTGKDWYTKQGLDQVYLHDIVLNRLPKMKQTVVDGQLHLTWQAKRATTVTLPVVKYAATTLSLNGQMLNNVKLSRIGAPIVKQQAGRNTLILSYQTPSWLPTTQYVAAISWGLLAFGAVVAQLRRFYKEKE</sequence>
<evidence type="ECO:0008006" key="4">
    <source>
        <dbReference type="Google" id="ProtNLM"/>
    </source>
</evidence>
<dbReference type="AlphaFoldDB" id="A0A0D1LU51"/>
<feature type="transmembrane region" description="Helical" evidence="1">
    <location>
        <begin position="567"/>
        <end position="585"/>
    </location>
</feature>
<proteinExistence type="predicted"/>
<feature type="transmembrane region" description="Helical" evidence="1">
    <location>
        <begin position="80"/>
        <end position="101"/>
    </location>
</feature>
<accession>A0A0D1LU51</accession>
<evidence type="ECO:0000313" key="2">
    <source>
        <dbReference type="EMBL" id="KIU19541.1"/>
    </source>
</evidence>
<organism evidence="2 3">
    <name type="scientific">Weissella cibaria</name>
    <dbReference type="NCBI Taxonomy" id="137591"/>
    <lineage>
        <taxon>Bacteria</taxon>
        <taxon>Bacillati</taxon>
        <taxon>Bacillota</taxon>
        <taxon>Bacilli</taxon>
        <taxon>Lactobacillales</taxon>
        <taxon>Lactobacillaceae</taxon>
        <taxon>Weissella</taxon>
    </lineage>
</organism>
<protein>
    <recommendedName>
        <fullName evidence="4">YfhO family protein</fullName>
    </recommendedName>
</protein>
<feature type="transmembrane region" description="Helical" evidence="1">
    <location>
        <begin position="285"/>
        <end position="304"/>
    </location>
</feature>
<reference evidence="2 3" key="1">
    <citation type="journal article" date="2015" name="Microbiology (Mosc.)">
        <title>Genomics of the Weissella cibaria species with an examination of its metabolic traits.</title>
        <authorList>
            <person name="Lynch K.M."/>
            <person name="Lucid A."/>
            <person name="Arendt E.K."/>
            <person name="Sleator R.D."/>
            <person name="Lucey B."/>
            <person name="Coffey A."/>
        </authorList>
    </citation>
    <scope>NUCLEOTIDE SEQUENCE [LARGE SCALE GENOMIC DNA]</scope>
    <source>
        <strain evidence="2 3">MG1</strain>
    </source>
</reference>
<keyword evidence="1" id="KW-1133">Transmembrane helix</keyword>
<keyword evidence="3" id="KW-1185">Reference proteome</keyword>
<dbReference type="STRING" id="137591.AO080_09065"/>
<feature type="transmembrane region" description="Helical" evidence="1">
    <location>
        <begin position="228"/>
        <end position="250"/>
    </location>
</feature>
<dbReference type="PATRIC" id="fig|137591.25.peg.1528"/>
<feature type="transmembrane region" description="Helical" evidence="1">
    <location>
        <begin position="190"/>
        <end position="216"/>
    </location>
</feature>
<feature type="transmembrane region" description="Helical" evidence="1">
    <location>
        <begin position="382"/>
        <end position="400"/>
    </location>
</feature>
<keyword evidence="1" id="KW-0472">Membrane</keyword>
<gene>
    <name evidence="2" type="ORF">QX99_01557</name>
</gene>
<feature type="transmembrane region" description="Helical" evidence="1">
    <location>
        <begin position="316"/>
        <end position="338"/>
    </location>
</feature>
<comment type="caution">
    <text evidence="2">The sequence shown here is derived from an EMBL/GenBank/DDBJ whole genome shotgun (WGS) entry which is preliminary data.</text>
</comment>
<evidence type="ECO:0000313" key="3">
    <source>
        <dbReference type="Proteomes" id="UP000032287"/>
    </source>
</evidence>
<dbReference type="EMBL" id="JWHU01000034">
    <property type="protein sequence ID" value="KIU19541.1"/>
    <property type="molecule type" value="Genomic_DNA"/>
</dbReference>
<name>A0A0D1LU51_9LACO</name>
<feature type="transmembrane region" description="Helical" evidence="1">
    <location>
        <begin position="350"/>
        <end position="370"/>
    </location>
</feature>
<dbReference type="Proteomes" id="UP000032287">
    <property type="component" value="Unassembled WGS sequence"/>
</dbReference>
<dbReference type="RefSeq" id="WP_043711762.1">
    <property type="nucleotide sequence ID" value="NZ_JALOCT010000001.1"/>
</dbReference>
<evidence type="ECO:0000256" key="1">
    <source>
        <dbReference type="SAM" id="Phobius"/>
    </source>
</evidence>
<feature type="transmembrane region" description="Helical" evidence="1">
    <location>
        <begin position="161"/>
        <end position="178"/>
    </location>
</feature>